<proteinExistence type="predicted"/>
<evidence type="ECO:0000313" key="1">
    <source>
        <dbReference type="EMBL" id="AYG82107.1"/>
    </source>
</evidence>
<protein>
    <submittedName>
        <fullName evidence="1">Epoxidase LasC</fullName>
        <ecNumber evidence="1">1.14.13.-</ecNumber>
    </submittedName>
</protein>
<dbReference type="Gene3D" id="3.50.50.60">
    <property type="entry name" value="FAD/NAD(P)-binding domain"/>
    <property type="match status" value="1"/>
</dbReference>
<dbReference type="InterPro" id="IPR036188">
    <property type="entry name" value="FAD/NAD-bd_sf"/>
</dbReference>
<dbReference type="AlphaFoldDB" id="A0A387HNY4"/>
<dbReference type="Proteomes" id="UP000271554">
    <property type="component" value="Chromosome"/>
</dbReference>
<dbReference type="GO" id="GO:0016491">
    <property type="term" value="F:oxidoreductase activity"/>
    <property type="evidence" value="ECO:0007669"/>
    <property type="project" value="UniProtKB-KW"/>
</dbReference>
<reference evidence="1 2" key="1">
    <citation type="submission" date="2018-10" db="EMBL/GenBank/DDBJ databases">
        <title>Relationship between Morphology and Antimicrobial Activity in Streptomyces.</title>
        <authorList>
            <person name="Kang H.J."/>
            <person name="Kim S.B."/>
        </authorList>
    </citation>
    <scope>NUCLEOTIDE SEQUENCE [LARGE SCALE GENOMIC DNA]</scope>
    <source>
        <strain evidence="1 2">BH38</strain>
    </source>
</reference>
<dbReference type="PANTHER" id="PTHR43422:SF3">
    <property type="entry name" value="THIAMINE THIAZOLE SYNTHASE"/>
    <property type="match status" value="1"/>
</dbReference>
<sequence>MKRIGEHAVVLGASISGLLAARVLSEAFDRVTVVERDQLPDGQRTQRRGVPQGRHAHGLLSKGAKIFEELFPGILDDFVAGGAPVIDGPAELRMRLGGHLLCMDGEYADLSRTYQPSRPHLESRLRARIGALSRIKVIDQCQVTGLRTTSDNGTVTGVGVRYEGSGSEDVIPADLVVDATGRSGRTTKWLVEMGYEPPAEERIDVDIMYTSRYLRPAPGSMGREKVVIIGHAPGSPKGAEFLEEEDGRWVLTLIGYRDHHPPTDPAGWIEFARPLVPDHVFAAIRDAEPLSEISAHRFPASVRRRYEKLTRFPRRLVVVGDAISSFNPIYAQGMTVASLQAMALRDSLSGDLDQVAQRFFRKAAKPIGVAWRMATGSDLALPQIEGPRPLPVRLINSYMDKVLAAAETDMVVAEKFLKVQYLLEPPTTLCTPSTMRRVLAAHRRRRSSAPAPTH</sequence>
<keyword evidence="1" id="KW-0560">Oxidoreductase</keyword>
<gene>
    <name evidence="1" type="ORF">DWB77_04277</name>
</gene>
<name>A0A387HNY4_9ACTN</name>
<organism evidence="1 2">
    <name type="scientific">Streptomyces hundungensis</name>
    <dbReference type="NCBI Taxonomy" id="1077946"/>
    <lineage>
        <taxon>Bacteria</taxon>
        <taxon>Bacillati</taxon>
        <taxon>Actinomycetota</taxon>
        <taxon>Actinomycetes</taxon>
        <taxon>Kitasatosporales</taxon>
        <taxon>Streptomycetaceae</taxon>
        <taxon>Streptomyces</taxon>
    </lineage>
</organism>
<dbReference type="KEGG" id="shun:DWB77_04277"/>
<dbReference type="EC" id="1.14.13.-" evidence="1"/>
<dbReference type="EMBL" id="CP032698">
    <property type="protein sequence ID" value="AYG82107.1"/>
    <property type="molecule type" value="Genomic_DNA"/>
</dbReference>
<dbReference type="RefSeq" id="WP_162952585.1">
    <property type="nucleotide sequence ID" value="NZ_CP032698.1"/>
</dbReference>
<keyword evidence="2" id="KW-1185">Reference proteome</keyword>
<evidence type="ECO:0000313" key="2">
    <source>
        <dbReference type="Proteomes" id="UP000271554"/>
    </source>
</evidence>
<dbReference type="SUPFAM" id="SSF51905">
    <property type="entry name" value="FAD/NAD(P)-binding domain"/>
    <property type="match status" value="1"/>
</dbReference>
<dbReference type="PANTHER" id="PTHR43422">
    <property type="entry name" value="THIAMINE THIAZOLE SYNTHASE"/>
    <property type="match status" value="1"/>
</dbReference>
<accession>A0A387HNY4</accession>